<evidence type="ECO:0000256" key="8">
    <source>
        <dbReference type="SAM" id="Phobius"/>
    </source>
</evidence>
<keyword evidence="6 8" id="KW-1133">Transmembrane helix</keyword>
<dbReference type="PANTHER" id="PTHR23522:SF10">
    <property type="entry name" value="3-PHENYLPROPIONIC ACID TRANSPORTER-RELATED"/>
    <property type="match status" value="1"/>
</dbReference>
<dbReference type="Pfam" id="PF01306">
    <property type="entry name" value="LacY_symp"/>
    <property type="match status" value="1"/>
</dbReference>
<keyword evidence="7 8" id="KW-0472">Membrane</keyword>
<evidence type="ECO:0000256" key="6">
    <source>
        <dbReference type="ARBA" id="ARBA00022989"/>
    </source>
</evidence>
<evidence type="ECO:0000313" key="9">
    <source>
        <dbReference type="EMBL" id="OIN63228.1"/>
    </source>
</evidence>
<keyword evidence="3" id="KW-1003">Cell membrane</keyword>
<dbReference type="InterPro" id="IPR036259">
    <property type="entry name" value="MFS_trans_sf"/>
</dbReference>
<reference evidence="9 10" key="1">
    <citation type="journal article" date="2016" name="BMC Microbiol.">
        <title>Fucosyllactose and L-fucose utilization of infant Bifidobacterium longum and Bifidobacterium kashiwanohense.</title>
        <authorList>
            <person name="Bunesova V."/>
            <person name="Lacroix C."/>
            <person name="Schwab C."/>
        </authorList>
    </citation>
    <scope>NUCLEOTIDE SEQUENCE [LARGE SCALE GENOMIC DNA]</scope>
    <source>
        <strain evidence="9 10">BSM11-5</strain>
    </source>
</reference>
<evidence type="ECO:0000256" key="2">
    <source>
        <dbReference type="ARBA" id="ARBA00022448"/>
    </source>
</evidence>
<comment type="subcellular location">
    <subcellularLocation>
        <location evidence="1">Cell inner membrane</location>
        <topology evidence="1">Multi-pass membrane protein</topology>
    </subcellularLocation>
</comment>
<evidence type="ECO:0000256" key="4">
    <source>
        <dbReference type="ARBA" id="ARBA00022519"/>
    </source>
</evidence>
<gene>
    <name evidence="9" type="ORF">BFS26_05980</name>
</gene>
<feature type="transmembrane region" description="Helical" evidence="8">
    <location>
        <begin position="122"/>
        <end position="143"/>
    </location>
</feature>
<accession>A0A1S2VZ41</accession>
<proteinExistence type="predicted"/>
<dbReference type="AlphaFoldDB" id="A0A1S2VZ41"/>
<evidence type="ECO:0000313" key="10">
    <source>
        <dbReference type="Proteomes" id="UP000181801"/>
    </source>
</evidence>
<dbReference type="GO" id="GO:0015528">
    <property type="term" value="F:lactose:proton symporter activity"/>
    <property type="evidence" value="ECO:0007669"/>
    <property type="project" value="TreeGrafter"/>
</dbReference>
<evidence type="ECO:0000256" key="3">
    <source>
        <dbReference type="ARBA" id="ARBA00022475"/>
    </source>
</evidence>
<evidence type="ECO:0000256" key="5">
    <source>
        <dbReference type="ARBA" id="ARBA00022692"/>
    </source>
</evidence>
<evidence type="ECO:0000256" key="1">
    <source>
        <dbReference type="ARBA" id="ARBA00004429"/>
    </source>
</evidence>
<feature type="transmembrane region" description="Helical" evidence="8">
    <location>
        <begin position="51"/>
        <end position="68"/>
    </location>
</feature>
<evidence type="ECO:0000256" key="7">
    <source>
        <dbReference type="ARBA" id="ARBA00023136"/>
    </source>
</evidence>
<dbReference type="InterPro" id="IPR000576">
    <property type="entry name" value="LacY/RafB_perm_fam"/>
</dbReference>
<dbReference type="PANTHER" id="PTHR23522">
    <property type="entry name" value="BLL5896 PROTEIN"/>
    <property type="match status" value="1"/>
</dbReference>
<dbReference type="GO" id="GO:0030395">
    <property type="term" value="F:lactose binding"/>
    <property type="evidence" value="ECO:0007669"/>
    <property type="project" value="TreeGrafter"/>
</dbReference>
<keyword evidence="5 8" id="KW-0812">Transmembrane</keyword>
<dbReference type="GO" id="GO:0005886">
    <property type="term" value="C:plasma membrane"/>
    <property type="evidence" value="ECO:0007669"/>
    <property type="project" value="UniProtKB-SubCell"/>
</dbReference>
<organism evidence="9 10">
    <name type="scientific">Bifidobacterium longum subsp. suis</name>
    <dbReference type="NCBI Taxonomy" id="1695"/>
    <lineage>
        <taxon>Bacteria</taxon>
        <taxon>Bacillati</taxon>
        <taxon>Actinomycetota</taxon>
        <taxon>Actinomycetes</taxon>
        <taxon>Bifidobacteriales</taxon>
        <taxon>Bifidobacteriaceae</taxon>
        <taxon>Bifidobacterium</taxon>
    </lineage>
</organism>
<protein>
    <submittedName>
        <fullName evidence="9">Sucrose permease</fullName>
    </submittedName>
</protein>
<dbReference type="Proteomes" id="UP000181801">
    <property type="component" value="Unassembled WGS sequence"/>
</dbReference>
<dbReference type="SUPFAM" id="SSF103473">
    <property type="entry name" value="MFS general substrate transporter"/>
    <property type="match status" value="1"/>
</dbReference>
<name>A0A1S2VZ41_BIFLN</name>
<sequence length="156" mass="17404">MINAGGVTRWAGALIGSIVLSAGFMAACSLSEAVTERYSRKFNFEYGQSRAWGSFSYAIVALCADFLFNISPMINFWIGTACGVGMLLIYLFWVPAEQKEELKKEADPNAEKTNPSFKEMVGVLKMPTLWVLIVFMLLTNTFYTDKQLRQMEAAKA</sequence>
<keyword evidence="2" id="KW-0813">Transport</keyword>
<dbReference type="EMBL" id="MOAE01000033">
    <property type="protein sequence ID" value="OIN63228.1"/>
    <property type="molecule type" value="Genomic_DNA"/>
</dbReference>
<feature type="transmembrane region" description="Helical" evidence="8">
    <location>
        <begin position="12"/>
        <end position="30"/>
    </location>
</feature>
<comment type="caution">
    <text evidence="9">The sequence shown here is derived from an EMBL/GenBank/DDBJ whole genome shotgun (WGS) entry which is preliminary data.</text>
</comment>
<keyword evidence="4" id="KW-0997">Cell inner membrane</keyword>
<dbReference type="Gene3D" id="1.20.1250.20">
    <property type="entry name" value="MFS general substrate transporter like domains"/>
    <property type="match status" value="1"/>
</dbReference>
<dbReference type="PRINTS" id="PR00174">
    <property type="entry name" value="LACYSMPORT"/>
</dbReference>
<feature type="transmembrane region" description="Helical" evidence="8">
    <location>
        <begin position="74"/>
        <end position="94"/>
    </location>
</feature>